<name>W4P9I1_9BACE</name>
<gene>
    <name evidence="1" type="ORF">JCM6292_2865</name>
</gene>
<dbReference type="EMBL" id="BAIQ01000034">
    <property type="protein sequence ID" value="GAE16436.1"/>
    <property type="molecule type" value="Genomic_DNA"/>
</dbReference>
<evidence type="ECO:0000313" key="1">
    <source>
        <dbReference type="EMBL" id="GAE16436.1"/>
    </source>
</evidence>
<organism evidence="1 2">
    <name type="scientific">Bacteroides pyogenes JCM 6292</name>
    <dbReference type="NCBI Taxonomy" id="1235809"/>
    <lineage>
        <taxon>Bacteria</taxon>
        <taxon>Pseudomonadati</taxon>
        <taxon>Bacteroidota</taxon>
        <taxon>Bacteroidia</taxon>
        <taxon>Bacteroidales</taxon>
        <taxon>Bacteroidaceae</taxon>
        <taxon>Bacteroides</taxon>
    </lineage>
</organism>
<reference evidence="1 2" key="1">
    <citation type="journal article" date="2014" name="Genome Announc.">
        <title>Draft Genome Sequences of Three Strains of Bacteroides pyogenes Isolated from a Cat and Swine.</title>
        <authorList>
            <person name="Sakamoto M."/>
            <person name="Oshima K."/>
            <person name="Suda W."/>
            <person name="Kitamura K."/>
            <person name="Iida T."/>
            <person name="Hattori M."/>
            <person name="Ohkuma M."/>
        </authorList>
    </citation>
    <scope>NUCLEOTIDE SEQUENCE [LARGE SCALE GENOMIC DNA]</scope>
    <source>
        <strain evidence="1 2">JCM 6292</strain>
    </source>
</reference>
<comment type="caution">
    <text evidence="1">The sequence shown here is derived from an EMBL/GenBank/DDBJ whole genome shotgun (WGS) entry which is preliminary data.</text>
</comment>
<sequence length="230" mass="25614">MRMIFGLANPDASYNDSDRIYELLTALGESQAKTRGAIGKVKAGFDFYKAMESSIALPRYAALGVIKKAGINIKDSKVRRELFAAVRVESLPKDKVYNVKDFWTDFSTGKLDRYAPAIFKDIYYTGGFSGHGGEHMPYCEAFQNYYFKSDHTGAFTVHEESGVVVGYATFNWKVSGNKLFLWITGEEPSGELAESDKEELANGVKIVYKDGVLILTSFDGESVKLYPANR</sequence>
<protein>
    <submittedName>
        <fullName evidence="1">Uncharacterized protein</fullName>
    </submittedName>
</protein>
<proteinExistence type="predicted"/>
<evidence type="ECO:0000313" key="2">
    <source>
        <dbReference type="Proteomes" id="UP000018861"/>
    </source>
</evidence>
<dbReference type="AlphaFoldDB" id="W4P9I1"/>
<dbReference type="Proteomes" id="UP000018861">
    <property type="component" value="Unassembled WGS sequence"/>
</dbReference>
<accession>W4P9I1</accession>